<dbReference type="AlphaFoldDB" id="A0A834XG53"/>
<evidence type="ECO:0000313" key="1">
    <source>
        <dbReference type="EMBL" id="KAF7844659.1"/>
    </source>
</evidence>
<sequence>MARTSRRRIASCRASLRGQSPCELVSSPYAFTSLNSRVLATNSPMAIDRGSLRTFIDNCPTVDLELVTYESVVYHLEEGDQALWIHYGEGIVIHDLLDRIWNARCRIADTSALTFVAYIFIENTSKFAFCVASHPFTMYLLGHDEVEFLFFTYVARVMGVIPPFSNFVMSFLNCINVCPIQLVPNVWVHLRGFEESYISWEGFTLFASFLLLFSCPLSRGRRSVFRPVTTIDLSSLSDSERDVMALLSQHQQDMGNLDASWTYVQHIATCDVVVIPSNSLVLARPWELRLVVSKHPPRFQVHDTHLFLLWSSPWLLLVWREASHEGLSLTIKLDAKLLYKALLGLHGLSVVSPSSKRELVSLRAESTRLQEELVAAWQTIQQLDDVLAVKSATMTEMIHTGFNHIDLAEPSSVKKEHVSPSVRGRLLVLDLILAETEKMAIIEMMIKMMGLDPEI</sequence>
<accession>A0A834XG53</accession>
<dbReference type="Proteomes" id="UP000634136">
    <property type="component" value="Unassembled WGS sequence"/>
</dbReference>
<name>A0A834XG53_9FABA</name>
<protein>
    <submittedName>
        <fullName evidence="1">Uncharacterized protein</fullName>
    </submittedName>
</protein>
<reference evidence="1" key="1">
    <citation type="submission" date="2020-09" db="EMBL/GenBank/DDBJ databases">
        <title>Genome-Enabled Discovery of Anthraquinone Biosynthesis in Senna tora.</title>
        <authorList>
            <person name="Kang S.-H."/>
            <person name="Pandey R.P."/>
            <person name="Lee C.-M."/>
            <person name="Sim J.-S."/>
            <person name="Jeong J.-T."/>
            <person name="Choi B.-S."/>
            <person name="Jung M."/>
            <person name="Ginzburg D."/>
            <person name="Zhao K."/>
            <person name="Won S.Y."/>
            <person name="Oh T.-J."/>
            <person name="Yu Y."/>
            <person name="Kim N.-H."/>
            <person name="Lee O.R."/>
            <person name="Lee T.-H."/>
            <person name="Bashyal P."/>
            <person name="Kim T.-S."/>
            <person name="Lee W.-H."/>
            <person name="Kawkins C."/>
            <person name="Kim C.-K."/>
            <person name="Kim J.S."/>
            <person name="Ahn B.O."/>
            <person name="Rhee S.Y."/>
            <person name="Sohng J.K."/>
        </authorList>
    </citation>
    <scope>NUCLEOTIDE SEQUENCE</scope>
    <source>
        <tissue evidence="1">Leaf</tissue>
    </source>
</reference>
<proteinExistence type="predicted"/>
<comment type="caution">
    <text evidence="1">The sequence shown here is derived from an EMBL/GenBank/DDBJ whole genome shotgun (WGS) entry which is preliminary data.</text>
</comment>
<dbReference type="EMBL" id="JAAIUW010000001">
    <property type="protein sequence ID" value="KAF7844659.1"/>
    <property type="molecule type" value="Genomic_DNA"/>
</dbReference>
<gene>
    <name evidence="1" type="ORF">G2W53_001564</name>
</gene>
<organism evidence="1 2">
    <name type="scientific">Senna tora</name>
    <dbReference type="NCBI Taxonomy" id="362788"/>
    <lineage>
        <taxon>Eukaryota</taxon>
        <taxon>Viridiplantae</taxon>
        <taxon>Streptophyta</taxon>
        <taxon>Embryophyta</taxon>
        <taxon>Tracheophyta</taxon>
        <taxon>Spermatophyta</taxon>
        <taxon>Magnoliopsida</taxon>
        <taxon>eudicotyledons</taxon>
        <taxon>Gunneridae</taxon>
        <taxon>Pentapetalae</taxon>
        <taxon>rosids</taxon>
        <taxon>fabids</taxon>
        <taxon>Fabales</taxon>
        <taxon>Fabaceae</taxon>
        <taxon>Caesalpinioideae</taxon>
        <taxon>Cassia clade</taxon>
        <taxon>Senna</taxon>
    </lineage>
</organism>
<evidence type="ECO:0000313" key="2">
    <source>
        <dbReference type="Proteomes" id="UP000634136"/>
    </source>
</evidence>
<keyword evidence="2" id="KW-1185">Reference proteome</keyword>